<accession>A0ACC0YHC2</accession>
<protein>
    <submittedName>
        <fullName evidence="1">Uncharacterized protein</fullName>
    </submittedName>
</protein>
<evidence type="ECO:0000313" key="2">
    <source>
        <dbReference type="Proteomes" id="UP001163603"/>
    </source>
</evidence>
<reference evidence="2" key="1">
    <citation type="journal article" date="2023" name="G3 (Bethesda)">
        <title>Genome assembly and association tests identify interacting loci associated with vigor, precocity, and sex in interspecific pistachio rootstocks.</title>
        <authorList>
            <person name="Palmer W."/>
            <person name="Jacygrad E."/>
            <person name="Sagayaradj S."/>
            <person name="Cavanaugh K."/>
            <person name="Han R."/>
            <person name="Bertier L."/>
            <person name="Beede B."/>
            <person name="Kafkas S."/>
            <person name="Golino D."/>
            <person name="Preece J."/>
            <person name="Michelmore R."/>
        </authorList>
    </citation>
    <scope>NUCLEOTIDE SEQUENCE [LARGE SCALE GENOMIC DNA]</scope>
</reference>
<organism evidence="1 2">
    <name type="scientific">Pistacia integerrima</name>
    <dbReference type="NCBI Taxonomy" id="434235"/>
    <lineage>
        <taxon>Eukaryota</taxon>
        <taxon>Viridiplantae</taxon>
        <taxon>Streptophyta</taxon>
        <taxon>Embryophyta</taxon>
        <taxon>Tracheophyta</taxon>
        <taxon>Spermatophyta</taxon>
        <taxon>Magnoliopsida</taxon>
        <taxon>eudicotyledons</taxon>
        <taxon>Gunneridae</taxon>
        <taxon>Pentapetalae</taxon>
        <taxon>rosids</taxon>
        <taxon>malvids</taxon>
        <taxon>Sapindales</taxon>
        <taxon>Anacardiaceae</taxon>
        <taxon>Pistacia</taxon>
    </lineage>
</organism>
<comment type="caution">
    <text evidence="1">The sequence shown here is derived from an EMBL/GenBank/DDBJ whole genome shotgun (WGS) entry which is preliminary data.</text>
</comment>
<keyword evidence="2" id="KW-1185">Reference proteome</keyword>
<gene>
    <name evidence="1" type="ORF">Pint_22824</name>
</gene>
<name>A0ACC0YHC2_9ROSI</name>
<proteinExistence type="predicted"/>
<dbReference type="EMBL" id="CM047741">
    <property type="protein sequence ID" value="KAJ0037357.1"/>
    <property type="molecule type" value="Genomic_DNA"/>
</dbReference>
<sequence length="84" mass="9980">MNDCHSELWCKFSFLSRLELLQGFMPLTTIPVMLHTPQQTDEEWEKATVEDDRRSLKKQMSRMKVKDDPPSISTYVHDFCIQIF</sequence>
<evidence type="ECO:0000313" key="1">
    <source>
        <dbReference type="EMBL" id="KAJ0037357.1"/>
    </source>
</evidence>
<dbReference type="Proteomes" id="UP001163603">
    <property type="component" value="Chromosome 6"/>
</dbReference>